<dbReference type="PANTHER" id="PTHR42204">
    <property type="entry name" value="INTEGRAL MEMBRANE PROTEIN"/>
    <property type="match status" value="1"/>
</dbReference>
<comment type="caution">
    <text evidence="3">The sequence shown here is derived from an EMBL/GenBank/DDBJ whole genome shotgun (WGS) entry which is preliminary data.</text>
</comment>
<dbReference type="Proteomes" id="UP000661918">
    <property type="component" value="Unassembled WGS sequence"/>
</dbReference>
<evidence type="ECO:0000313" key="3">
    <source>
        <dbReference type="EMBL" id="GGM17100.1"/>
    </source>
</evidence>
<dbReference type="InterPro" id="IPR002823">
    <property type="entry name" value="DUF112_TM"/>
</dbReference>
<feature type="transmembrane region" description="Helical" evidence="1">
    <location>
        <begin position="226"/>
        <end position="251"/>
    </location>
</feature>
<keyword evidence="1" id="KW-0812">Transmembrane</keyword>
<feature type="transmembrane region" description="Helical" evidence="1">
    <location>
        <begin position="181"/>
        <end position="205"/>
    </location>
</feature>
<feature type="transmembrane region" description="Helical" evidence="1">
    <location>
        <begin position="271"/>
        <end position="293"/>
    </location>
</feature>
<keyword evidence="1" id="KW-1133">Transmembrane helix</keyword>
<protein>
    <recommendedName>
        <fullName evidence="2">DUF112 domain-containing protein</fullName>
    </recommendedName>
</protein>
<feature type="transmembrane region" description="Helical" evidence="1">
    <location>
        <begin position="130"/>
        <end position="147"/>
    </location>
</feature>
<feature type="transmembrane region" description="Helical" evidence="1">
    <location>
        <begin position="98"/>
        <end position="118"/>
    </location>
</feature>
<feature type="transmembrane region" description="Helical" evidence="1">
    <location>
        <begin position="354"/>
        <end position="385"/>
    </location>
</feature>
<feature type="transmembrane region" description="Helical" evidence="1">
    <location>
        <begin position="314"/>
        <end position="334"/>
    </location>
</feature>
<evidence type="ECO:0000259" key="2">
    <source>
        <dbReference type="Pfam" id="PF01970"/>
    </source>
</evidence>
<reference evidence="4" key="1">
    <citation type="journal article" date="2019" name="Int. J. Syst. Evol. Microbiol.">
        <title>The Global Catalogue of Microorganisms (GCM) 10K type strain sequencing project: providing services to taxonomists for standard genome sequencing and annotation.</title>
        <authorList>
            <consortium name="The Broad Institute Genomics Platform"/>
            <consortium name="The Broad Institute Genome Sequencing Center for Infectious Disease"/>
            <person name="Wu L."/>
            <person name="Ma J."/>
        </authorList>
    </citation>
    <scope>NUCLEOTIDE SEQUENCE [LARGE SCALE GENOMIC DNA]</scope>
    <source>
        <strain evidence="4">JCM 15443</strain>
    </source>
</reference>
<evidence type="ECO:0000256" key="1">
    <source>
        <dbReference type="SAM" id="Phobius"/>
    </source>
</evidence>
<proteinExistence type="predicted"/>
<dbReference type="EMBL" id="BMOM01000027">
    <property type="protein sequence ID" value="GGM17100.1"/>
    <property type="molecule type" value="Genomic_DNA"/>
</dbReference>
<keyword evidence="4" id="KW-1185">Reference proteome</keyword>
<feature type="transmembrane region" description="Helical" evidence="1">
    <location>
        <begin position="48"/>
        <end position="72"/>
    </location>
</feature>
<sequence length="461" mass="47804">MITLAIALVLGIILGTVAGLMPGLHSNTVAASLVGIALGLPDEWRLPATVAIAAAGAANIFWDLIPTLFLGIPGSPIQAMLPTHRLVMEGRGGEALRLSARATVFGVLCAMAISTLLLHTSLASSFENQLEGVLFPLMLIATIILLITEKRRVAAVTLFTLAGLFGVIALGKPIVPGGSDGAFGVLLPALTGMFGMPGLLSGLSGAATLRPRQDPDAPDLMPLRNVIAVGSLGTVLGALSGFLPGMGSANIAALGDTARRPSEGTSEDRRYIALISGLQAADMVLGVTAWYLIDKARSGISVSISLIADPADVDGRRAILFAIILSAVVSYFALRLTWRGTVRTIERFDQRGLNFALACALILLVAMTTGWGGLLILAIGTLLGAAAQAAGIRQAQLMGFLLIPVLLYLSGNQAWIVSSLALDARLSVPLPTSTTQILGFLGTTGVMGVVAYQAWMVATRR</sequence>
<organism evidence="3 4">
    <name type="scientific">Deinococcus aerophilus</name>
    <dbReference type="NCBI Taxonomy" id="522488"/>
    <lineage>
        <taxon>Bacteria</taxon>
        <taxon>Thermotogati</taxon>
        <taxon>Deinococcota</taxon>
        <taxon>Deinococci</taxon>
        <taxon>Deinococcales</taxon>
        <taxon>Deinococcaceae</taxon>
        <taxon>Deinococcus</taxon>
    </lineage>
</organism>
<name>A0ABQ2GWH1_9DEIO</name>
<dbReference type="RefSeq" id="WP_188904858.1">
    <property type="nucleotide sequence ID" value="NZ_BMOM01000027.1"/>
</dbReference>
<feature type="transmembrane region" description="Helical" evidence="1">
    <location>
        <begin position="154"/>
        <end position="175"/>
    </location>
</feature>
<gene>
    <name evidence="3" type="ORF">GCM10010841_26720</name>
</gene>
<dbReference type="Pfam" id="PF01970">
    <property type="entry name" value="TctA"/>
    <property type="match status" value="1"/>
</dbReference>
<feature type="transmembrane region" description="Helical" evidence="1">
    <location>
        <begin position="397"/>
        <end position="417"/>
    </location>
</feature>
<evidence type="ECO:0000313" key="4">
    <source>
        <dbReference type="Proteomes" id="UP000661918"/>
    </source>
</evidence>
<feature type="domain" description="DUF112" evidence="2">
    <location>
        <begin position="7"/>
        <end position="398"/>
    </location>
</feature>
<keyword evidence="1" id="KW-0472">Membrane</keyword>
<dbReference type="PANTHER" id="PTHR42204:SF1">
    <property type="entry name" value="INTEGRAL MEMBRANE PROTEIN"/>
    <property type="match status" value="1"/>
</dbReference>
<feature type="transmembrane region" description="Helical" evidence="1">
    <location>
        <begin position="437"/>
        <end position="458"/>
    </location>
</feature>
<accession>A0ABQ2GWH1</accession>